<dbReference type="CDD" id="cd01173">
    <property type="entry name" value="pyridoxal_pyridoxamine_kinase"/>
    <property type="match status" value="1"/>
</dbReference>
<evidence type="ECO:0000256" key="4">
    <source>
        <dbReference type="ARBA" id="ARBA00022741"/>
    </source>
</evidence>
<evidence type="ECO:0000256" key="3">
    <source>
        <dbReference type="ARBA" id="ARBA00022679"/>
    </source>
</evidence>
<feature type="compositionally biased region" description="Low complexity" evidence="7">
    <location>
        <begin position="90"/>
        <end position="99"/>
    </location>
</feature>
<evidence type="ECO:0000256" key="1">
    <source>
        <dbReference type="ARBA" id="ARBA00008805"/>
    </source>
</evidence>
<dbReference type="InParanoid" id="A0A1E7FFH8"/>
<evidence type="ECO:0000256" key="2">
    <source>
        <dbReference type="ARBA" id="ARBA00012104"/>
    </source>
</evidence>
<dbReference type="Proteomes" id="UP000095751">
    <property type="component" value="Unassembled WGS sequence"/>
</dbReference>
<proteinExistence type="inferred from homology"/>
<dbReference type="GO" id="GO:0005829">
    <property type="term" value="C:cytosol"/>
    <property type="evidence" value="ECO:0007669"/>
    <property type="project" value="TreeGrafter"/>
</dbReference>
<dbReference type="GO" id="GO:0008478">
    <property type="term" value="F:pyridoxal kinase activity"/>
    <property type="evidence" value="ECO:0007669"/>
    <property type="project" value="UniProtKB-EC"/>
</dbReference>
<keyword evidence="4" id="KW-0547">Nucleotide-binding</keyword>
<dbReference type="PANTHER" id="PTHR10534:SF2">
    <property type="entry name" value="PYRIDOXAL KINASE"/>
    <property type="match status" value="1"/>
</dbReference>
<dbReference type="SUPFAM" id="SSF53613">
    <property type="entry name" value="Ribokinase-like"/>
    <property type="match status" value="2"/>
</dbReference>
<dbReference type="AlphaFoldDB" id="A0A1E7FFH8"/>
<feature type="region of interest" description="Disordered" evidence="7">
    <location>
        <begin position="237"/>
        <end position="264"/>
    </location>
</feature>
<dbReference type="InterPro" id="IPR004625">
    <property type="entry name" value="PyrdxlKinase"/>
</dbReference>
<dbReference type="InterPro" id="IPR013749">
    <property type="entry name" value="PM/HMP-P_kinase-1"/>
</dbReference>
<name>A0A1E7FFH8_9STRA</name>
<dbReference type="GO" id="GO:0005524">
    <property type="term" value="F:ATP binding"/>
    <property type="evidence" value="ECO:0007669"/>
    <property type="project" value="UniProtKB-KW"/>
</dbReference>
<comment type="similarity">
    <text evidence="1">Belongs to the pyridoxine kinase family.</text>
</comment>
<evidence type="ECO:0000256" key="7">
    <source>
        <dbReference type="SAM" id="MobiDB-lite"/>
    </source>
</evidence>
<gene>
    <name evidence="9" type="ORF">FRACYDRAFT_275493</name>
</gene>
<dbReference type="Pfam" id="PF08543">
    <property type="entry name" value="Phos_pyr_kin"/>
    <property type="match status" value="1"/>
</dbReference>
<organism evidence="9 10">
    <name type="scientific">Fragilariopsis cylindrus CCMP1102</name>
    <dbReference type="NCBI Taxonomy" id="635003"/>
    <lineage>
        <taxon>Eukaryota</taxon>
        <taxon>Sar</taxon>
        <taxon>Stramenopiles</taxon>
        <taxon>Ochrophyta</taxon>
        <taxon>Bacillariophyta</taxon>
        <taxon>Bacillariophyceae</taxon>
        <taxon>Bacillariophycidae</taxon>
        <taxon>Bacillariales</taxon>
        <taxon>Bacillariaceae</taxon>
        <taxon>Fragilariopsis</taxon>
    </lineage>
</organism>
<feature type="region of interest" description="Disordered" evidence="7">
    <location>
        <begin position="85"/>
        <end position="111"/>
    </location>
</feature>
<evidence type="ECO:0000259" key="8">
    <source>
        <dbReference type="Pfam" id="PF08543"/>
    </source>
</evidence>
<protein>
    <recommendedName>
        <fullName evidence="2">pyridoxal kinase</fullName>
        <ecNumber evidence="2">2.7.1.35</ecNumber>
    </recommendedName>
</protein>
<dbReference type="NCBIfam" id="TIGR00687">
    <property type="entry name" value="pyridox_kin"/>
    <property type="match status" value="1"/>
</dbReference>
<dbReference type="EMBL" id="KV784358">
    <property type="protein sequence ID" value="OEU16931.1"/>
    <property type="molecule type" value="Genomic_DNA"/>
</dbReference>
<dbReference type="KEGG" id="fcy:FRACYDRAFT_275493"/>
<sequence length="381" mass="42244">MGSNSNDKSDSKRVLSIQSHVVSGYVGNKAAVFPLQLLGFDVDFVNSVHFSCHTGYEFFPHGEVMNGEQLRTILKGLELNGLLGTEKHNNNNNNNNTNNDNDDDNDNDNGDADDAIGSILTGYIGSVSFLEAVVEVVGTVRKYNPNARFVCDPVLGDNGRFYVPKELVDVYRNVVIPKADVVTPNQFETEQLTGIRVESIDDARKACEMLHQMGPSVVFITSAILLTEEEEEVVLDNNVKQQQISQSSTTNKDSSTDDADDDSNKKTITIIASKRCSDDDDVDKKQQKTMMWRIDCPLIPGSFTGTGDVTASLLLGHLEHHPNDLPLVMEKVINTMYVLIQRTHESKRNTVRSKELRLIQSKDIIENPPSTFKATRIVLGK</sequence>
<keyword evidence="10" id="KW-1185">Reference proteome</keyword>
<evidence type="ECO:0000256" key="6">
    <source>
        <dbReference type="ARBA" id="ARBA00022840"/>
    </source>
</evidence>
<evidence type="ECO:0000313" key="9">
    <source>
        <dbReference type="EMBL" id="OEU16931.1"/>
    </source>
</evidence>
<evidence type="ECO:0000313" key="10">
    <source>
        <dbReference type="Proteomes" id="UP000095751"/>
    </source>
</evidence>
<evidence type="ECO:0000256" key="5">
    <source>
        <dbReference type="ARBA" id="ARBA00022777"/>
    </source>
</evidence>
<dbReference type="PANTHER" id="PTHR10534">
    <property type="entry name" value="PYRIDOXAL KINASE"/>
    <property type="match status" value="1"/>
</dbReference>
<keyword evidence="5 9" id="KW-0418">Kinase</keyword>
<dbReference type="OrthoDB" id="3689at2759"/>
<dbReference type="EC" id="2.7.1.35" evidence="2"/>
<feature type="domain" description="Pyridoxamine kinase/Phosphomethylpyrimidine kinase" evidence="8">
    <location>
        <begin position="117"/>
        <end position="247"/>
    </location>
</feature>
<feature type="compositionally biased region" description="Acidic residues" evidence="7">
    <location>
        <begin position="100"/>
        <end position="111"/>
    </location>
</feature>
<dbReference type="GO" id="GO:0009443">
    <property type="term" value="P:pyridoxal 5'-phosphate salvage"/>
    <property type="evidence" value="ECO:0007669"/>
    <property type="project" value="InterPro"/>
</dbReference>
<dbReference type="InterPro" id="IPR029056">
    <property type="entry name" value="Ribokinase-like"/>
</dbReference>
<keyword evidence="3" id="KW-0808">Transferase</keyword>
<keyword evidence="6" id="KW-0067">ATP-binding</keyword>
<reference evidence="9 10" key="1">
    <citation type="submission" date="2016-09" db="EMBL/GenBank/DDBJ databases">
        <title>Extensive genetic diversity and differential bi-allelic expression allows diatom success in the polar Southern Ocean.</title>
        <authorList>
            <consortium name="DOE Joint Genome Institute"/>
            <person name="Mock T."/>
            <person name="Otillar R.P."/>
            <person name="Strauss J."/>
            <person name="Dupont C."/>
            <person name="Frickenhaus S."/>
            <person name="Maumus F."/>
            <person name="Mcmullan M."/>
            <person name="Sanges R."/>
            <person name="Schmutz J."/>
            <person name="Toseland A."/>
            <person name="Valas R."/>
            <person name="Veluchamy A."/>
            <person name="Ward B.J."/>
            <person name="Allen A."/>
            <person name="Barry K."/>
            <person name="Falciatore A."/>
            <person name="Ferrante M."/>
            <person name="Fortunato A.E."/>
            <person name="Gloeckner G."/>
            <person name="Gruber A."/>
            <person name="Hipkin R."/>
            <person name="Janech M."/>
            <person name="Kroth P."/>
            <person name="Leese F."/>
            <person name="Lindquist E."/>
            <person name="Lyon B.R."/>
            <person name="Martin J."/>
            <person name="Mayer C."/>
            <person name="Parker M."/>
            <person name="Quesneville H."/>
            <person name="Raymond J."/>
            <person name="Uhlig C."/>
            <person name="Valentin K.U."/>
            <person name="Worden A.Z."/>
            <person name="Armbrust E.V."/>
            <person name="Bowler C."/>
            <person name="Green B."/>
            <person name="Moulton V."/>
            <person name="Van Oosterhout C."/>
            <person name="Grigoriev I."/>
        </authorList>
    </citation>
    <scope>NUCLEOTIDE SEQUENCE [LARGE SCALE GENOMIC DNA]</scope>
    <source>
        <strain evidence="9 10">CCMP1102</strain>
    </source>
</reference>
<dbReference type="Gene3D" id="3.40.1190.20">
    <property type="match status" value="1"/>
</dbReference>
<accession>A0A1E7FFH8</accession>